<evidence type="ECO:0000313" key="2">
    <source>
        <dbReference type="EMBL" id="KIX95111.1"/>
    </source>
</evidence>
<feature type="compositionally biased region" description="Basic and acidic residues" evidence="1">
    <location>
        <begin position="99"/>
        <end position="113"/>
    </location>
</feature>
<dbReference type="GeneID" id="27714773"/>
<dbReference type="EMBL" id="KN848083">
    <property type="protein sequence ID" value="KIX95111.1"/>
    <property type="molecule type" value="Genomic_DNA"/>
</dbReference>
<feature type="region of interest" description="Disordered" evidence="1">
    <location>
        <begin position="1"/>
        <end position="122"/>
    </location>
</feature>
<organism evidence="2 3">
    <name type="scientific">Fonsecaea multimorphosa CBS 102226</name>
    <dbReference type="NCBI Taxonomy" id="1442371"/>
    <lineage>
        <taxon>Eukaryota</taxon>
        <taxon>Fungi</taxon>
        <taxon>Dikarya</taxon>
        <taxon>Ascomycota</taxon>
        <taxon>Pezizomycotina</taxon>
        <taxon>Eurotiomycetes</taxon>
        <taxon>Chaetothyriomycetidae</taxon>
        <taxon>Chaetothyriales</taxon>
        <taxon>Herpotrichiellaceae</taxon>
        <taxon>Fonsecaea</taxon>
    </lineage>
</organism>
<sequence>MSDRRSRFGHGRHQSNFPGGIPQNDTPRGRNRRQEGRRRLPNQNRNRLRSRSPPRRRGRNQSHRRAGSSSGRRAGGRGIRTGTGDDDGSQSRRSRSRSSRGDSVPEEHERPETGRPQNGQTFNYEEVMKWLIREKPEPNLPGLDHEACKKFITVCSGIADDLEKEISVIRRTVATFIESRPEIRGSRFLLHAFWLPVLHVLAVDPPAQRSVKGMHLFTWPNVELQYWRGRELFAEEYPQVVQAMNW</sequence>
<evidence type="ECO:0000256" key="1">
    <source>
        <dbReference type="SAM" id="MobiDB-lite"/>
    </source>
</evidence>
<dbReference type="AlphaFoldDB" id="A0A0D2ID97"/>
<gene>
    <name evidence="2" type="ORF">Z520_09027</name>
</gene>
<keyword evidence="3" id="KW-1185">Reference proteome</keyword>
<reference evidence="2 3" key="1">
    <citation type="submission" date="2015-01" db="EMBL/GenBank/DDBJ databases">
        <title>The Genome Sequence of Fonsecaea multimorphosa CBS 102226.</title>
        <authorList>
            <consortium name="The Broad Institute Genomics Platform"/>
            <person name="Cuomo C."/>
            <person name="de Hoog S."/>
            <person name="Gorbushina A."/>
            <person name="Stielow B."/>
            <person name="Teixiera M."/>
            <person name="Abouelleil A."/>
            <person name="Chapman S.B."/>
            <person name="Priest M."/>
            <person name="Young S.K."/>
            <person name="Wortman J."/>
            <person name="Nusbaum C."/>
            <person name="Birren B."/>
        </authorList>
    </citation>
    <scope>NUCLEOTIDE SEQUENCE [LARGE SCALE GENOMIC DNA]</scope>
    <source>
        <strain evidence="2 3">CBS 102226</strain>
    </source>
</reference>
<evidence type="ECO:0000313" key="3">
    <source>
        <dbReference type="Proteomes" id="UP000053411"/>
    </source>
</evidence>
<dbReference type="RefSeq" id="XP_016629234.1">
    <property type="nucleotide sequence ID" value="XM_016779523.1"/>
</dbReference>
<accession>A0A0D2ID97</accession>
<dbReference type="VEuPathDB" id="FungiDB:Z520_09027"/>
<feature type="compositionally biased region" description="Basic residues" evidence="1">
    <location>
        <begin position="39"/>
        <end position="66"/>
    </location>
</feature>
<dbReference type="Proteomes" id="UP000053411">
    <property type="component" value="Unassembled WGS sequence"/>
</dbReference>
<protein>
    <submittedName>
        <fullName evidence="2">Uncharacterized protein</fullName>
    </submittedName>
</protein>
<proteinExistence type="predicted"/>
<name>A0A0D2ID97_9EURO</name>